<dbReference type="STRING" id="1208321.D104_09095"/>
<dbReference type="AlphaFoldDB" id="W1RUJ7"/>
<reference evidence="1 2" key="1">
    <citation type="journal article" date="2014" name="Genome Announc.">
        <title>Draft Genome Sequence of Marinomonas sp. Strain D104, a Polycyclic Aromatic Hydrocarbon-Degrading Bacterium from the Deep-Sea Sediment of the Arctic Ocean.</title>
        <authorList>
            <person name="Dong C."/>
            <person name="Bai X."/>
            <person name="Lai Q."/>
            <person name="Xie Y."/>
            <person name="Chen X."/>
            <person name="Shao Z."/>
        </authorList>
    </citation>
    <scope>NUCLEOTIDE SEQUENCE [LARGE SCALE GENOMIC DNA]</scope>
    <source>
        <strain evidence="1 2">D104</strain>
    </source>
</reference>
<evidence type="ECO:0000313" key="1">
    <source>
        <dbReference type="EMBL" id="ETI60490.1"/>
    </source>
</evidence>
<sequence length="77" mass="8761">MQLESLLEDISWADMSDIWCVSIDIIFEADDIILFVAIAIENSDSTNSNKHTIPCFLAERLTLFKTNGGMNKVLYFE</sequence>
<dbReference type="Proteomes" id="UP000018857">
    <property type="component" value="Unassembled WGS sequence"/>
</dbReference>
<accession>W1RUJ7</accession>
<comment type="caution">
    <text evidence="1">The sequence shown here is derived from an EMBL/GenBank/DDBJ whole genome shotgun (WGS) entry which is preliminary data.</text>
</comment>
<dbReference type="EMBL" id="AYOZ01000013">
    <property type="protein sequence ID" value="ETI60490.1"/>
    <property type="molecule type" value="Genomic_DNA"/>
</dbReference>
<protein>
    <submittedName>
        <fullName evidence="1">Uncharacterized protein</fullName>
    </submittedName>
</protein>
<proteinExistence type="predicted"/>
<evidence type="ECO:0000313" key="2">
    <source>
        <dbReference type="Proteomes" id="UP000018857"/>
    </source>
</evidence>
<gene>
    <name evidence="1" type="ORF">D104_09095</name>
</gene>
<organism evidence="1 2">
    <name type="scientific">Marinomonas profundimaris</name>
    <dbReference type="NCBI Taxonomy" id="1208321"/>
    <lineage>
        <taxon>Bacteria</taxon>
        <taxon>Pseudomonadati</taxon>
        <taxon>Pseudomonadota</taxon>
        <taxon>Gammaproteobacteria</taxon>
        <taxon>Oceanospirillales</taxon>
        <taxon>Oceanospirillaceae</taxon>
        <taxon>Marinomonas</taxon>
    </lineage>
</organism>
<keyword evidence="2" id="KW-1185">Reference proteome</keyword>
<dbReference type="PATRIC" id="fig|1208321.3.peg.1808"/>
<name>W1RUJ7_9GAMM</name>